<name>A0ABU9BKV5_9BURK</name>
<dbReference type="PROSITE" id="PS01125">
    <property type="entry name" value="ROK"/>
    <property type="match status" value="1"/>
</dbReference>
<dbReference type="InterPro" id="IPR049874">
    <property type="entry name" value="ROK_cs"/>
</dbReference>
<protein>
    <submittedName>
        <fullName evidence="1">ROK family protein</fullName>
    </submittedName>
</protein>
<evidence type="ECO:0000313" key="2">
    <source>
        <dbReference type="Proteomes" id="UP001371218"/>
    </source>
</evidence>
<gene>
    <name evidence="1" type="ORF">AACH06_06500</name>
</gene>
<dbReference type="RefSeq" id="WP_341424838.1">
    <property type="nucleotide sequence ID" value="NZ_JBBUTG010000003.1"/>
</dbReference>
<keyword evidence="2" id="KW-1185">Reference proteome</keyword>
<reference evidence="1 2" key="1">
    <citation type="submission" date="2024-04" db="EMBL/GenBank/DDBJ databases">
        <title>Novel species of the genus Ideonella isolated from streams.</title>
        <authorList>
            <person name="Lu H."/>
        </authorList>
    </citation>
    <scope>NUCLEOTIDE SEQUENCE [LARGE SCALE GENOMIC DNA]</scope>
    <source>
        <strain evidence="1 2">DXS29W</strain>
    </source>
</reference>
<dbReference type="Gene3D" id="3.30.420.40">
    <property type="match status" value="2"/>
</dbReference>
<dbReference type="SUPFAM" id="SSF53067">
    <property type="entry name" value="Actin-like ATPase domain"/>
    <property type="match status" value="1"/>
</dbReference>
<proteinExistence type="predicted"/>
<sequence length="319" mass="32192">MNSSPDLSSPRTSAIGIDLGGTKTEVIVLDADGHERWRRRLPTPGGDYSGTVATVVGLVNQARRELRLADATIGAGTPGSLTPQGLIKNANSTCLNGRPLQRDLSEALGQAVAMANDANCLALSEATDGAGAGAGVVFAVILGTGVGGGIAVHGRVLGGPNGLAGEWGHNPLPWATEADPRWACYCGQAGCIEMLVSGPGLARDHHGGLGGPTAAEIAGLAAAGDPIAQAAMARHAERLARALSHVINLLDPDVVVLGGGLSRVASLYEAVPRLWGRHVFAAGAAGQALRTRLLPAVHGDSSGVRGAAWLGRAAGTRLA</sequence>
<organism evidence="1 2">
    <name type="scientific">Ideonella lacteola</name>
    <dbReference type="NCBI Taxonomy" id="2984193"/>
    <lineage>
        <taxon>Bacteria</taxon>
        <taxon>Pseudomonadati</taxon>
        <taxon>Pseudomonadota</taxon>
        <taxon>Betaproteobacteria</taxon>
        <taxon>Burkholderiales</taxon>
        <taxon>Sphaerotilaceae</taxon>
        <taxon>Ideonella</taxon>
    </lineage>
</organism>
<dbReference type="CDD" id="cd24066">
    <property type="entry name" value="ASKHA_NBD_ROK_EcFRK-like"/>
    <property type="match status" value="1"/>
</dbReference>
<dbReference type="PANTHER" id="PTHR18964:SF174">
    <property type="entry name" value="D-ALLOSE KINASE-RELATED"/>
    <property type="match status" value="1"/>
</dbReference>
<dbReference type="EMBL" id="JBBUTG010000003">
    <property type="protein sequence ID" value="MEK8030471.1"/>
    <property type="molecule type" value="Genomic_DNA"/>
</dbReference>
<dbReference type="Proteomes" id="UP001371218">
    <property type="component" value="Unassembled WGS sequence"/>
</dbReference>
<dbReference type="PANTHER" id="PTHR18964">
    <property type="entry name" value="ROK (REPRESSOR, ORF, KINASE) FAMILY"/>
    <property type="match status" value="1"/>
</dbReference>
<dbReference type="Pfam" id="PF00480">
    <property type="entry name" value="ROK"/>
    <property type="match status" value="1"/>
</dbReference>
<dbReference type="InterPro" id="IPR000600">
    <property type="entry name" value="ROK"/>
</dbReference>
<accession>A0ABU9BKV5</accession>
<evidence type="ECO:0000313" key="1">
    <source>
        <dbReference type="EMBL" id="MEK8030471.1"/>
    </source>
</evidence>
<comment type="caution">
    <text evidence="1">The sequence shown here is derived from an EMBL/GenBank/DDBJ whole genome shotgun (WGS) entry which is preliminary data.</text>
</comment>
<dbReference type="InterPro" id="IPR043129">
    <property type="entry name" value="ATPase_NBD"/>
</dbReference>